<protein>
    <submittedName>
        <fullName evidence="1">Uncharacterized protein</fullName>
    </submittedName>
</protein>
<name>A0A397W1I6_9GLOM</name>
<evidence type="ECO:0000313" key="2">
    <source>
        <dbReference type="Proteomes" id="UP000266673"/>
    </source>
</evidence>
<keyword evidence="2" id="KW-1185">Reference proteome</keyword>
<accession>A0A397W1I6</accession>
<gene>
    <name evidence="1" type="ORF">C2G38_2159268</name>
</gene>
<dbReference type="OrthoDB" id="407010at2759"/>
<reference evidence="1 2" key="1">
    <citation type="submission" date="2018-06" db="EMBL/GenBank/DDBJ databases">
        <title>Comparative genomics reveals the genomic features of Rhizophagus irregularis, R. cerebriforme, R. diaphanum and Gigaspora rosea, and their symbiotic lifestyle signature.</title>
        <authorList>
            <person name="Morin E."/>
            <person name="San Clemente H."/>
            <person name="Chen E.C.H."/>
            <person name="De La Providencia I."/>
            <person name="Hainaut M."/>
            <person name="Kuo A."/>
            <person name="Kohler A."/>
            <person name="Murat C."/>
            <person name="Tang N."/>
            <person name="Roy S."/>
            <person name="Loubradou J."/>
            <person name="Henrissat B."/>
            <person name="Grigoriev I.V."/>
            <person name="Corradi N."/>
            <person name="Roux C."/>
            <person name="Martin F.M."/>
        </authorList>
    </citation>
    <scope>NUCLEOTIDE SEQUENCE [LARGE SCALE GENOMIC DNA]</scope>
    <source>
        <strain evidence="1 2">DAOM 194757</strain>
    </source>
</reference>
<dbReference type="EMBL" id="QKWP01000082">
    <property type="protein sequence ID" value="RIB27951.1"/>
    <property type="molecule type" value="Genomic_DNA"/>
</dbReference>
<dbReference type="AlphaFoldDB" id="A0A397W1I6"/>
<organism evidence="1 2">
    <name type="scientific">Gigaspora rosea</name>
    <dbReference type="NCBI Taxonomy" id="44941"/>
    <lineage>
        <taxon>Eukaryota</taxon>
        <taxon>Fungi</taxon>
        <taxon>Fungi incertae sedis</taxon>
        <taxon>Mucoromycota</taxon>
        <taxon>Glomeromycotina</taxon>
        <taxon>Glomeromycetes</taxon>
        <taxon>Diversisporales</taxon>
        <taxon>Gigasporaceae</taxon>
        <taxon>Gigaspora</taxon>
    </lineage>
</organism>
<comment type="caution">
    <text evidence="1">The sequence shown here is derived from an EMBL/GenBank/DDBJ whole genome shotgun (WGS) entry which is preliminary data.</text>
</comment>
<evidence type="ECO:0000313" key="1">
    <source>
        <dbReference type="EMBL" id="RIB27951.1"/>
    </source>
</evidence>
<sequence length="140" mass="15611">MGILYLVSNQNKTKYSNARLLFSYKKIISGNNSVTLTISFPNPKGNSTAKDNLTLVLGTDANMLKSINPITSNLFKIFRLKKFHPALSGHIVPAHYQYNVKTGEYFSYAAANSEYNVFSIKTDEETRKSIVIILATIPSN</sequence>
<proteinExistence type="predicted"/>
<dbReference type="Proteomes" id="UP000266673">
    <property type="component" value="Unassembled WGS sequence"/>
</dbReference>